<evidence type="ECO:0000313" key="2">
    <source>
        <dbReference type="Proteomes" id="UP000595636"/>
    </source>
</evidence>
<dbReference type="RefSeq" id="WP_200397721.1">
    <property type="nucleotide sequence ID" value="NZ_CP066831.1"/>
</dbReference>
<dbReference type="AlphaFoldDB" id="A0A7T7I8J0"/>
<dbReference type="Gene3D" id="3.40.50.300">
    <property type="entry name" value="P-loop containing nucleotide triphosphate hydrolases"/>
    <property type="match status" value="1"/>
</dbReference>
<dbReference type="Proteomes" id="UP000595636">
    <property type="component" value="Chromosome"/>
</dbReference>
<keyword evidence="2" id="KW-1185">Reference proteome</keyword>
<dbReference type="InterPro" id="IPR027417">
    <property type="entry name" value="P-loop_NTPase"/>
</dbReference>
<name>A0A7T7I8J0_9ACTN</name>
<proteinExistence type="predicted"/>
<gene>
    <name evidence="1" type="ORF">JEQ17_27635</name>
</gene>
<dbReference type="KEGG" id="slf:JEQ17_27635"/>
<accession>A0A7T7I8J0</accession>
<evidence type="ECO:0000313" key="1">
    <source>
        <dbReference type="EMBL" id="QQM42823.1"/>
    </source>
</evidence>
<dbReference type="SUPFAM" id="SSF52540">
    <property type="entry name" value="P-loop containing nucleoside triphosphate hydrolases"/>
    <property type="match status" value="1"/>
</dbReference>
<sequence>MTGPMWLPNVAAESSGLVLPNGDPATPAEGPRVIGVELSEFLDQVPPEPDWLVPGLLERQDRMILTGAEGKGKSTLLRQMGVQLASGIHPFGGPEFPPLRVLLFDLENTKRQIHRKIHPLYLAADSRYKGDMTIAVRSEGLDLTEGDGEVLEAEVAAARPDVLITGPSYKMAAGDPTEEGPARLVASWLDKLRTKYGCAVFLEAHQPHASNGGKRPLRPYGASLWVRWPEFGLHLGDTGQIQHWRGQRDERDWPAVLQRGGAWPWTPLTRDRDLLWARIVDYCQQLGERPSVRELAKLTGSAQTTVQRAIDEHRNEWDALDGTDS</sequence>
<protein>
    <submittedName>
        <fullName evidence="1">AAA family ATPase</fullName>
    </submittedName>
</protein>
<reference evidence="1 2" key="1">
    <citation type="submission" date="2020-12" db="EMBL/GenBank/DDBJ databases">
        <title>A novel species.</title>
        <authorList>
            <person name="Li K."/>
        </authorList>
    </citation>
    <scope>NUCLEOTIDE SEQUENCE [LARGE SCALE GENOMIC DNA]</scope>
    <source>
        <strain evidence="1 2">ZYC-3</strain>
    </source>
</reference>
<dbReference type="EMBL" id="CP066831">
    <property type="protein sequence ID" value="QQM42823.1"/>
    <property type="molecule type" value="Genomic_DNA"/>
</dbReference>
<dbReference type="Pfam" id="PF13481">
    <property type="entry name" value="AAA_25"/>
    <property type="match status" value="1"/>
</dbReference>
<organism evidence="1 2">
    <name type="scientific">Streptomyces liliifuscus</name>
    <dbReference type="NCBI Taxonomy" id="2797636"/>
    <lineage>
        <taxon>Bacteria</taxon>
        <taxon>Bacillati</taxon>
        <taxon>Actinomycetota</taxon>
        <taxon>Actinomycetes</taxon>
        <taxon>Kitasatosporales</taxon>
        <taxon>Streptomycetaceae</taxon>
        <taxon>Streptomyces</taxon>
    </lineage>
</organism>